<dbReference type="EMBL" id="JRHO01000013">
    <property type="protein sequence ID" value="KGK98704.1"/>
    <property type="molecule type" value="Genomic_DNA"/>
</dbReference>
<name>A0A099T1D3_METMT</name>
<comment type="caution">
    <text evidence="1">The sequence shown here is derived from an EMBL/GenBank/DDBJ whole genome shotgun (WGS) entry which is preliminary data.</text>
</comment>
<dbReference type="Proteomes" id="UP000029859">
    <property type="component" value="Unassembled WGS sequence"/>
</dbReference>
<proteinExistence type="predicted"/>
<evidence type="ECO:0000313" key="2">
    <source>
        <dbReference type="Proteomes" id="UP000029859"/>
    </source>
</evidence>
<evidence type="ECO:0000313" key="1">
    <source>
        <dbReference type="EMBL" id="KGK98704.1"/>
    </source>
</evidence>
<accession>A0A099T1D3</accession>
<gene>
    <name evidence="1" type="ORF">LI82_07610</name>
</gene>
<keyword evidence="2" id="KW-1185">Reference proteome</keyword>
<sequence length="85" mass="9740">MDTDSIFVPPEHAQEIIDYFQPLNPYNLDIDLLKPEKEEYVFSPKRMDIDSIVVYGRSGSLSLEASIFFTLRLTENAPNSIVPTF</sequence>
<dbReference type="AlphaFoldDB" id="A0A099T1D3"/>
<organism evidence="1 2">
    <name type="scientific">Methanococcoides methylutens</name>
    <dbReference type="NCBI Taxonomy" id="2226"/>
    <lineage>
        <taxon>Archaea</taxon>
        <taxon>Methanobacteriati</taxon>
        <taxon>Methanobacteriota</taxon>
        <taxon>Stenosarchaea group</taxon>
        <taxon>Methanomicrobia</taxon>
        <taxon>Methanosarcinales</taxon>
        <taxon>Methanosarcinaceae</taxon>
        <taxon>Methanococcoides</taxon>
    </lineage>
</organism>
<dbReference type="RefSeq" id="WP_048194565.1">
    <property type="nucleotide sequence ID" value="NZ_CAAGSM010000012.1"/>
</dbReference>
<reference evidence="1 2" key="1">
    <citation type="submission" date="2014-09" db="EMBL/GenBank/DDBJ databases">
        <title>Draft genome sequence of an obligately methylotrophic methanogen, Methanococcoides methylutens, isolated from marine sediment.</title>
        <authorList>
            <person name="Guan Y."/>
            <person name="Ngugi D.K."/>
            <person name="Blom J."/>
            <person name="Ali S."/>
            <person name="Ferry J.G."/>
            <person name="Stingl U."/>
        </authorList>
    </citation>
    <scope>NUCLEOTIDE SEQUENCE [LARGE SCALE GENOMIC DNA]</scope>
    <source>
        <strain evidence="1 2">DSM 2657</strain>
    </source>
</reference>
<protein>
    <submittedName>
        <fullName evidence="1">Uncharacterized protein</fullName>
    </submittedName>
</protein>